<reference evidence="6" key="1">
    <citation type="submission" date="2017-03" db="EMBL/GenBank/DDBJ databases">
        <authorList>
            <person name="Rodrigo-Torres L."/>
            <person name="Arahal R.D."/>
            <person name="Lucena T."/>
        </authorList>
    </citation>
    <scope>NUCLEOTIDE SEQUENCE [LARGE SCALE GENOMIC DNA]</scope>
    <source>
        <strain evidence="6">CECT 7751</strain>
    </source>
</reference>
<dbReference type="SUPFAM" id="SSF50129">
    <property type="entry name" value="GroES-like"/>
    <property type="match status" value="1"/>
</dbReference>
<name>A0A1X6YF84_9RHOB</name>
<sequence length="325" mass="35050">MSSKSLPVRKRVSFIYRAFGAPQTTLEMLDRELPPRAPGTFRVKVSHAPVNPSDLIPITGAYAHRISLPAVAGYEGVGRVVEAPEALSHMVGRRVLPLRGEGTWQTYVECPAHHAVEVPDTIPDIVAARAYINPMAAATMLRLWPACGKVVLLSGAGSSCAEHLGRWAIAHGATRVMGTYRSESRKGRLRQMGIEPISTQDLGTISKASALADIVFDSLGGDIGTHVLGGMRGEANFVAYGLLTGKPVTTGAGLRARYHRFHMRDHFTVLARQGMQAAFSEIWPLLAEAPPSEPRVFPAPQWQQALAEAERPGGQKPILDLSSLS</sequence>
<dbReference type="CDD" id="cd05282">
    <property type="entry name" value="ETR_like"/>
    <property type="match status" value="1"/>
</dbReference>
<organism evidence="5 6">
    <name type="scientific">Pseudooceanicola marinus</name>
    <dbReference type="NCBI Taxonomy" id="396013"/>
    <lineage>
        <taxon>Bacteria</taxon>
        <taxon>Pseudomonadati</taxon>
        <taxon>Pseudomonadota</taxon>
        <taxon>Alphaproteobacteria</taxon>
        <taxon>Rhodobacterales</taxon>
        <taxon>Paracoccaceae</taxon>
        <taxon>Pseudooceanicola</taxon>
    </lineage>
</organism>
<protein>
    <submittedName>
        <fullName evidence="5">Putative oxidoreductase</fullName>
    </submittedName>
</protein>
<evidence type="ECO:0000313" key="5">
    <source>
        <dbReference type="EMBL" id="SLN19839.1"/>
    </source>
</evidence>
<dbReference type="InterPro" id="IPR011032">
    <property type="entry name" value="GroES-like_sf"/>
</dbReference>
<dbReference type="AlphaFoldDB" id="A0A1X6YF84"/>
<evidence type="ECO:0000313" key="6">
    <source>
        <dbReference type="Proteomes" id="UP000193963"/>
    </source>
</evidence>
<dbReference type="EMBL" id="FWFN01000001">
    <property type="protein sequence ID" value="SLN19839.1"/>
    <property type="molecule type" value="Genomic_DNA"/>
</dbReference>
<dbReference type="InterPro" id="IPR036291">
    <property type="entry name" value="NAD(P)-bd_dom_sf"/>
</dbReference>
<dbReference type="Pfam" id="PF08240">
    <property type="entry name" value="ADH_N"/>
    <property type="match status" value="1"/>
</dbReference>
<evidence type="ECO:0000256" key="3">
    <source>
        <dbReference type="SAM" id="MobiDB-lite"/>
    </source>
</evidence>
<dbReference type="GO" id="GO:0070402">
    <property type="term" value="F:NADPH binding"/>
    <property type="evidence" value="ECO:0007669"/>
    <property type="project" value="TreeGrafter"/>
</dbReference>
<dbReference type="PANTHER" id="PTHR48106:SF2">
    <property type="entry name" value="ZN2+-BINDING DEHYDROGENASE"/>
    <property type="match status" value="1"/>
</dbReference>
<evidence type="ECO:0000256" key="1">
    <source>
        <dbReference type="ARBA" id="ARBA00022857"/>
    </source>
</evidence>
<dbReference type="Gene3D" id="3.40.50.720">
    <property type="entry name" value="NAD(P)-binding Rossmann-like Domain"/>
    <property type="match status" value="1"/>
</dbReference>
<dbReference type="RefSeq" id="WP_232618278.1">
    <property type="nucleotide sequence ID" value="NZ_FWFN01000001.1"/>
</dbReference>
<proteinExistence type="predicted"/>
<dbReference type="PANTHER" id="PTHR48106">
    <property type="entry name" value="QUINONE OXIDOREDUCTASE PIG3-RELATED"/>
    <property type="match status" value="1"/>
</dbReference>
<keyword evidence="2" id="KW-0560">Oxidoreductase</keyword>
<dbReference type="SUPFAM" id="SSF51735">
    <property type="entry name" value="NAD(P)-binding Rossmann-fold domains"/>
    <property type="match status" value="1"/>
</dbReference>
<feature type="domain" description="Alcohol dehydrogenase-like N-terminal" evidence="4">
    <location>
        <begin position="38"/>
        <end position="120"/>
    </location>
</feature>
<evidence type="ECO:0000259" key="4">
    <source>
        <dbReference type="Pfam" id="PF08240"/>
    </source>
</evidence>
<feature type="region of interest" description="Disordered" evidence="3">
    <location>
        <begin position="306"/>
        <end position="325"/>
    </location>
</feature>
<dbReference type="Proteomes" id="UP000193963">
    <property type="component" value="Unassembled WGS sequence"/>
</dbReference>
<keyword evidence="1" id="KW-0521">NADP</keyword>
<keyword evidence="6" id="KW-1185">Reference proteome</keyword>
<evidence type="ECO:0000256" key="2">
    <source>
        <dbReference type="ARBA" id="ARBA00023002"/>
    </source>
</evidence>
<dbReference type="Gene3D" id="3.90.180.10">
    <property type="entry name" value="Medium-chain alcohol dehydrogenases, catalytic domain"/>
    <property type="match status" value="1"/>
</dbReference>
<dbReference type="GO" id="GO:0016651">
    <property type="term" value="F:oxidoreductase activity, acting on NAD(P)H"/>
    <property type="evidence" value="ECO:0007669"/>
    <property type="project" value="TreeGrafter"/>
</dbReference>
<dbReference type="InterPro" id="IPR013154">
    <property type="entry name" value="ADH-like_N"/>
</dbReference>
<gene>
    <name evidence="5" type="ORF">PSM7751_00642</name>
</gene>
<accession>A0A1X6YF84</accession>